<dbReference type="STRING" id="1122185.N792_04290"/>
<feature type="compositionally biased region" description="Basic and acidic residues" evidence="9">
    <location>
        <begin position="220"/>
        <end position="229"/>
    </location>
</feature>
<evidence type="ECO:0000256" key="4">
    <source>
        <dbReference type="ARBA" id="ARBA00022448"/>
    </source>
</evidence>
<dbReference type="SUPFAM" id="SSF109755">
    <property type="entry name" value="PhoU-like"/>
    <property type="match status" value="1"/>
</dbReference>
<keyword evidence="4 8" id="KW-0813">Transport</keyword>
<dbReference type="Pfam" id="PF01895">
    <property type="entry name" value="PhoU"/>
    <property type="match status" value="2"/>
</dbReference>
<proteinExistence type="inferred from homology"/>
<feature type="region of interest" description="Disordered" evidence="9">
    <location>
        <begin position="220"/>
        <end position="244"/>
    </location>
</feature>
<dbReference type="InterPro" id="IPR026022">
    <property type="entry name" value="PhoU_dom"/>
</dbReference>
<comment type="subcellular location">
    <subcellularLocation>
        <location evidence="1 8">Cytoplasm</location>
    </subcellularLocation>
</comment>
<dbReference type="GO" id="GO:0005737">
    <property type="term" value="C:cytoplasm"/>
    <property type="evidence" value="ECO:0007669"/>
    <property type="project" value="UniProtKB-SubCell"/>
</dbReference>
<evidence type="ECO:0000256" key="8">
    <source>
        <dbReference type="PIRNR" id="PIRNR003107"/>
    </source>
</evidence>
<dbReference type="AlphaFoldDB" id="A0A0A0ET83"/>
<dbReference type="OrthoDB" id="9814256at2"/>
<dbReference type="Proteomes" id="UP000030017">
    <property type="component" value="Unassembled WGS sequence"/>
</dbReference>
<dbReference type="PANTHER" id="PTHR42930">
    <property type="entry name" value="PHOSPHATE-SPECIFIC TRANSPORT SYSTEM ACCESSORY PROTEIN PHOU"/>
    <property type="match status" value="1"/>
</dbReference>
<dbReference type="GO" id="GO:0045936">
    <property type="term" value="P:negative regulation of phosphate metabolic process"/>
    <property type="evidence" value="ECO:0007669"/>
    <property type="project" value="InterPro"/>
</dbReference>
<dbReference type="GO" id="GO:0006817">
    <property type="term" value="P:phosphate ion transport"/>
    <property type="evidence" value="ECO:0007669"/>
    <property type="project" value="UniProtKB-KW"/>
</dbReference>
<dbReference type="GO" id="GO:0030643">
    <property type="term" value="P:intracellular phosphate ion homeostasis"/>
    <property type="evidence" value="ECO:0007669"/>
    <property type="project" value="InterPro"/>
</dbReference>
<evidence type="ECO:0000256" key="3">
    <source>
        <dbReference type="ARBA" id="ARBA00011738"/>
    </source>
</evidence>
<evidence type="ECO:0000256" key="7">
    <source>
        <dbReference type="ARBA" id="ARBA00056181"/>
    </source>
</evidence>
<dbReference type="PIRSF" id="PIRSF003107">
    <property type="entry name" value="PhoU"/>
    <property type="match status" value="1"/>
</dbReference>
<evidence type="ECO:0000259" key="10">
    <source>
        <dbReference type="Pfam" id="PF01895"/>
    </source>
</evidence>
<keyword evidence="6 8" id="KW-0592">Phosphate transport</keyword>
<comment type="similarity">
    <text evidence="2 8">Belongs to the PhoU family.</text>
</comment>
<evidence type="ECO:0000256" key="2">
    <source>
        <dbReference type="ARBA" id="ARBA00008107"/>
    </source>
</evidence>
<reference evidence="11 12" key="1">
    <citation type="submission" date="2013-08" db="EMBL/GenBank/DDBJ databases">
        <title>Genome sequencing of Lysobacter.</title>
        <authorList>
            <person name="Zhang S."/>
            <person name="Wang G."/>
        </authorList>
    </citation>
    <scope>NUCLEOTIDE SEQUENCE [LARGE SCALE GENOMIC DNA]</scope>
    <source>
        <strain evidence="11 12">Ko07</strain>
    </source>
</reference>
<sequence length="244" mass="26928">MTPIPSDHIVKSYDEERHRLLDETLRMGELAATQLEAALAVVADRDNVAAARIVAADKAIDRLEQDISQDVMKLALRGPMARDLREILVAIRITSDIERIGDYAANVAKRSTALNLAPPLPQIGGLQAIGRLAVAQLRDVLTAYRDSDIDAARRVRDSDVAIDTAYTALFRELLTHMMEDPRAITPCTHLLFMAKNIERIGDHATNIAENVWFLVHGEDDLPPREKRDNSSTLAPDADTGAHPD</sequence>
<accession>A0A0A0ET83</accession>
<gene>
    <name evidence="11" type="ORF">N792_04290</name>
</gene>
<dbReference type="eggNOG" id="COG0704">
    <property type="taxonomic scope" value="Bacteria"/>
</dbReference>
<dbReference type="PANTHER" id="PTHR42930:SF3">
    <property type="entry name" value="PHOSPHATE-SPECIFIC TRANSPORT SYSTEM ACCESSORY PROTEIN PHOU"/>
    <property type="match status" value="1"/>
</dbReference>
<feature type="domain" description="PhoU" evidence="10">
    <location>
        <begin position="129"/>
        <end position="211"/>
    </location>
</feature>
<evidence type="ECO:0000313" key="12">
    <source>
        <dbReference type="Proteomes" id="UP000030017"/>
    </source>
</evidence>
<dbReference type="InterPro" id="IPR038078">
    <property type="entry name" value="PhoU-like_sf"/>
</dbReference>
<dbReference type="NCBIfam" id="TIGR02135">
    <property type="entry name" value="phoU_full"/>
    <property type="match status" value="1"/>
</dbReference>
<evidence type="ECO:0000256" key="1">
    <source>
        <dbReference type="ARBA" id="ARBA00004496"/>
    </source>
</evidence>
<dbReference type="InterPro" id="IPR028366">
    <property type="entry name" value="PhoU"/>
</dbReference>
<dbReference type="FunFam" id="1.20.58.220:FF:000004">
    <property type="entry name" value="Phosphate-specific transport system accessory protein PhoU"/>
    <property type="match status" value="1"/>
</dbReference>
<keyword evidence="12" id="KW-1185">Reference proteome</keyword>
<dbReference type="EMBL" id="AVPS01000003">
    <property type="protein sequence ID" value="KGM52332.1"/>
    <property type="molecule type" value="Genomic_DNA"/>
</dbReference>
<evidence type="ECO:0000256" key="5">
    <source>
        <dbReference type="ARBA" id="ARBA00022490"/>
    </source>
</evidence>
<feature type="domain" description="PhoU" evidence="10">
    <location>
        <begin position="25"/>
        <end position="110"/>
    </location>
</feature>
<dbReference type="RefSeq" id="WP_036192592.1">
    <property type="nucleotide sequence ID" value="NZ_AVPS01000003.1"/>
</dbReference>
<protein>
    <recommendedName>
        <fullName evidence="8">Phosphate-specific transport system accessory protein PhoU</fullName>
    </recommendedName>
</protein>
<evidence type="ECO:0000256" key="9">
    <source>
        <dbReference type="SAM" id="MobiDB-lite"/>
    </source>
</evidence>
<organism evidence="11 12">
    <name type="scientific">Lysobacter concretionis Ko07 = DSM 16239</name>
    <dbReference type="NCBI Taxonomy" id="1122185"/>
    <lineage>
        <taxon>Bacteria</taxon>
        <taxon>Pseudomonadati</taxon>
        <taxon>Pseudomonadota</taxon>
        <taxon>Gammaproteobacteria</taxon>
        <taxon>Lysobacterales</taxon>
        <taxon>Lysobacteraceae</taxon>
        <taxon>Novilysobacter</taxon>
    </lineage>
</organism>
<dbReference type="Gene3D" id="1.20.58.220">
    <property type="entry name" value="Phosphate transport system protein phou homolog 2, domain 2"/>
    <property type="match status" value="1"/>
</dbReference>
<name>A0A0A0ET83_9GAMM</name>
<evidence type="ECO:0000313" key="11">
    <source>
        <dbReference type="EMBL" id="KGM52332.1"/>
    </source>
</evidence>
<keyword evidence="5 8" id="KW-0963">Cytoplasm</keyword>
<comment type="caution">
    <text evidence="11">The sequence shown here is derived from an EMBL/GenBank/DDBJ whole genome shotgun (WGS) entry which is preliminary data.</text>
</comment>
<comment type="subunit">
    <text evidence="3 8">Homodimer.</text>
</comment>
<comment type="function">
    <text evidence="7 8">Plays a role in the regulation of phosphate uptake.</text>
</comment>
<evidence type="ECO:0000256" key="6">
    <source>
        <dbReference type="ARBA" id="ARBA00022592"/>
    </source>
</evidence>